<dbReference type="SMR" id="Q4CKA4"/>
<evidence type="ECO:0000313" key="3">
    <source>
        <dbReference type="Proteomes" id="UP000002296"/>
    </source>
</evidence>
<dbReference type="eggNOG" id="KOG3595">
    <property type="taxonomic scope" value="Eukaryota"/>
</dbReference>
<feature type="domain" description="Dynein axonemal heavy chain 2/5/8 coiled-coil" evidence="1">
    <location>
        <begin position="220"/>
        <end position="337"/>
    </location>
</feature>
<dbReference type="GO" id="GO:0030286">
    <property type="term" value="C:dynein complex"/>
    <property type="evidence" value="ECO:0007669"/>
    <property type="project" value="InterPro"/>
</dbReference>
<dbReference type="PANTHER" id="PTHR45703:SF32">
    <property type="entry name" value="DYNEINS HEAVY CHAIN"/>
    <property type="match status" value="1"/>
</dbReference>
<dbReference type="STRING" id="353153.Q4CKA4"/>
<comment type="caution">
    <text evidence="2">The sequence shown here is derived from an EMBL/GenBank/DDBJ whole genome shotgun (WGS) entry which is preliminary data.</text>
</comment>
<accession>Q4CKA4</accession>
<dbReference type="InParanoid" id="Q4CKA4"/>
<dbReference type="GO" id="GO:0051959">
    <property type="term" value="F:dynein light intermediate chain binding"/>
    <property type="evidence" value="ECO:0007669"/>
    <property type="project" value="InterPro"/>
</dbReference>
<dbReference type="GO" id="GO:0045505">
    <property type="term" value="F:dynein intermediate chain binding"/>
    <property type="evidence" value="ECO:0007669"/>
    <property type="project" value="InterPro"/>
</dbReference>
<dbReference type="KEGG" id="tcr:441061.9"/>
<proteinExistence type="predicted"/>
<dbReference type="RefSeq" id="XP_802152.1">
    <property type="nucleotide sequence ID" value="XM_797059.1"/>
</dbReference>
<dbReference type="Proteomes" id="UP000002296">
    <property type="component" value="Unassembled WGS sequence"/>
</dbReference>
<dbReference type="Pfam" id="PF25007">
    <property type="entry name" value="DYH2-5-8_CC"/>
    <property type="match status" value="1"/>
</dbReference>
<gene>
    <name evidence="2" type="ORF">Tc00.1047053441061.9</name>
</gene>
<feature type="non-terminal residue" evidence="2">
    <location>
        <position position="1"/>
    </location>
</feature>
<protein>
    <submittedName>
        <fullName evidence="2">Dynein heavy chain, putative</fullName>
    </submittedName>
</protein>
<sequence length="354" mass="41104">VERALPLEPLDDRMEEKVFKLDVVIAVTSDTKPHIESVPSVKLLSHQVNGVCKDIIGIVKHIPRLEESLRARIAEETEGDNEALKRTPFSYMKSTEDSVALRGTYFEYMTSEQDAIHSLRRVRESFDAVEEKVRDKLSQTWQLHQSGTTDTLWTTQKQDRRIKQGWRLEDYRIHMDHVAQRREGINKQETFSDVLFLQLDFTKMKESFRVQCQLVIKHYHSLLYADAREEVDRIYNHFSATVQALTKEPQTLDELGDQIKKCAAAVESLPDISAKFEPIADTFVLITNDLYNHGSVSREDVRRCEQLPVAFEEYSEQLVKARQLLAKYKEQFRNDLETDVRALVSNSFALRQKV</sequence>
<evidence type="ECO:0000313" key="2">
    <source>
        <dbReference type="EMBL" id="EAN80706.1"/>
    </source>
</evidence>
<dbReference type="AlphaFoldDB" id="Q4CKA4"/>
<reference evidence="2 3" key="1">
    <citation type="journal article" date="2005" name="Science">
        <title>The genome sequence of Trypanosoma cruzi, etiologic agent of Chagas disease.</title>
        <authorList>
            <person name="El-Sayed N.M."/>
            <person name="Myler P.J."/>
            <person name="Bartholomeu D.C."/>
            <person name="Nilsson D."/>
            <person name="Aggarwal G."/>
            <person name="Tran A.N."/>
            <person name="Ghedin E."/>
            <person name="Worthey E.A."/>
            <person name="Delcher A.L."/>
            <person name="Blandin G."/>
            <person name="Westenberger S.J."/>
            <person name="Caler E."/>
            <person name="Cerqueira G.C."/>
            <person name="Branche C."/>
            <person name="Haas B."/>
            <person name="Anupama A."/>
            <person name="Arner E."/>
            <person name="Aslund L."/>
            <person name="Attipoe P."/>
            <person name="Bontempi E."/>
            <person name="Bringaud F."/>
            <person name="Burton P."/>
            <person name="Cadag E."/>
            <person name="Campbell D.A."/>
            <person name="Carrington M."/>
            <person name="Crabtree J."/>
            <person name="Darban H."/>
            <person name="da Silveira J.F."/>
            <person name="de Jong P."/>
            <person name="Edwards K."/>
            <person name="Englund P.T."/>
            <person name="Fazelina G."/>
            <person name="Feldblyum T."/>
            <person name="Ferella M."/>
            <person name="Frasch A.C."/>
            <person name="Gull K."/>
            <person name="Horn D."/>
            <person name="Hou L."/>
            <person name="Huang Y."/>
            <person name="Kindlund E."/>
            <person name="Klingbeil M."/>
            <person name="Kluge S."/>
            <person name="Koo H."/>
            <person name="Lacerda D."/>
            <person name="Levin M.J."/>
            <person name="Lorenzi H."/>
            <person name="Louie T."/>
            <person name="Machado C.R."/>
            <person name="McCulloch R."/>
            <person name="McKenna A."/>
            <person name="Mizuno Y."/>
            <person name="Mottram J.C."/>
            <person name="Nelson S."/>
            <person name="Ochaya S."/>
            <person name="Osoegawa K."/>
            <person name="Pai G."/>
            <person name="Parsons M."/>
            <person name="Pentony M."/>
            <person name="Pettersson U."/>
            <person name="Pop M."/>
            <person name="Ramirez J.L."/>
            <person name="Rinta J."/>
            <person name="Robertson L."/>
            <person name="Salzberg S.L."/>
            <person name="Sanchez D.O."/>
            <person name="Seyler A."/>
            <person name="Sharma R."/>
            <person name="Shetty J."/>
            <person name="Simpson A.J."/>
            <person name="Sisk E."/>
            <person name="Tammi M.T."/>
            <person name="Tarleton R."/>
            <person name="Teixeira S."/>
            <person name="Van Aken S."/>
            <person name="Vogt C."/>
            <person name="Ward P.N."/>
            <person name="Wickstead B."/>
            <person name="Wortman J."/>
            <person name="White O."/>
            <person name="Fraser C.M."/>
            <person name="Stuart K.D."/>
            <person name="Andersson B."/>
        </authorList>
    </citation>
    <scope>NUCLEOTIDE SEQUENCE [LARGE SCALE GENOMIC DNA]</scope>
    <source>
        <strain evidence="2 3">CL Brener</strain>
    </source>
</reference>
<dbReference type="EMBL" id="AAHK01011792">
    <property type="protein sequence ID" value="EAN80706.1"/>
    <property type="molecule type" value="Genomic_DNA"/>
</dbReference>
<evidence type="ECO:0000259" key="1">
    <source>
        <dbReference type="Pfam" id="PF25007"/>
    </source>
</evidence>
<dbReference type="PaxDb" id="353153-Q4CKA4"/>
<dbReference type="PANTHER" id="PTHR45703">
    <property type="entry name" value="DYNEIN HEAVY CHAIN"/>
    <property type="match status" value="1"/>
</dbReference>
<feature type="non-terminal residue" evidence="2">
    <location>
        <position position="354"/>
    </location>
</feature>
<organism evidence="2 3">
    <name type="scientific">Trypanosoma cruzi (strain CL Brener)</name>
    <dbReference type="NCBI Taxonomy" id="353153"/>
    <lineage>
        <taxon>Eukaryota</taxon>
        <taxon>Discoba</taxon>
        <taxon>Euglenozoa</taxon>
        <taxon>Kinetoplastea</taxon>
        <taxon>Metakinetoplastina</taxon>
        <taxon>Trypanosomatida</taxon>
        <taxon>Trypanosomatidae</taxon>
        <taxon>Trypanosoma</taxon>
        <taxon>Schizotrypanum</taxon>
    </lineage>
</organism>
<dbReference type="InterPro" id="IPR056759">
    <property type="entry name" value="DYH2-5-8_CC"/>
</dbReference>
<keyword evidence="3" id="KW-1185">Reference proteome</keyword>
<dbReference type="GO" id="GO:0007018">
    <property type="term" value="P:microtubule-based movement"/>
    <property type="evidence" value="ECO:0007669"/>
    <property type="project" value="InterPro"/>
</dbReference>
<dbReference type="GeneID" id="3531099"/>
<name>Q4CKA4_TRYCC</name>
<dbReference type="InterPro" id="IPR026983">
    <property type="entry name" value="DHC"/>
</dbReference>